<evidence type="ECO:0000313" key="2">
    <source>
        <dbReference type="EMBL" id="KAJ4948461.1"/>
    </source>
</evidence>
<feature type="non-terminal residue" evidence="2">
    <location>
        <position position="1"/>
    </location>
</feature>
<evidence type="ECO:0000313" key="3">
    <source>
        <dbReference type="Proteomes" id="UP001219934"/>
    </source>
</evidence>
<proteinExistence type="predicted"/>
<keyword evidence="3" id="KW-1185">Reference proteome</keyword>
<feature type="non-terminal residue" evidence="2">
    <location>
        <position position="61"/>
    </location>
</feature>
<protein>
    <submittedName>
        <fullName evidence="2">Uncharacterized protein</fullName>
    </submittedName>
</protein>
<sequence length="61" mass="6419">GCLEDRGPLLCSLRRLPSSPQTQSSSRGSLTARSPKPSAIAPLLSTHPLLRGGRRAGVQRA</sequence>
<organism evidence="2 3">
    <name type="scientific">Pogonophryne albipinna</name>
    <dbReference type="NCBI Taxonomy" id="1090488"/>
    <lineage>
        <taxon>Eukaryota</taxon>
        <taxon>Metazoa</taxon>
        <taxon>Chordata</taxon>
        <taxon>Craniata</taxon>
        <taxon>Vertebrata</taxon>
        <taxon>Euteleostomi</taxon>
        <taxon>Actinopterygii</taxon>
        <taxon>Neopterygii</taxon>
        <taxon>Teleostei</taxon>
        <taxon>Neoteleostei</taxon>
        <taxon>Acanthomorphata</taxon>
        <taxon>Eupercaria</taxon>
        <taxon>Perciformes</taxon>
        <taxon>Notothenioidei</taxon>
        <taxon>Pogonophryne</taxon>
    </lineage>
</organism>
<reference evidence="2" key="1">
    <citation type="submission" date="2022-11" db="EMBL/GenBank/DDBJ databases">
        <title>Chromosome-level genome of Pogonophryne albipinna.</title>
        <authorList>
            <person name="Jo E."/>
        </authorList>
    </citation>
    <scope>NUCLEOTIDE SEQUENCE</scope>
    <source>
        <strain evidence="2">SGF0006</strain>
        <tissue evidence="2">Muscle</tissue>
    </source>
</reference>
<dbReference type="EMBL" id="JAPTMU010000001">
    <property type="protein sequence ID" value="KAJ4948461.1"/>
    <property type="molecule type" value="Genomic_DNA"/>
</dbReference>
<comment type="caution">
    <text evidence="2">The sequence shown here is derived from an EMBL/GenBank/DDBJ whole genome shotgun (WGS) entry which is preliminary data.</text>
</comment>
<feature type="compositionally biased region" description="Low complexity" evidence="1">
    <location>
        <begin position="12"/>
        <end position="30"/>
    </location>
</feature>
<feature type="region of interest" description="Disordered" evidence="1">
    <location>
        <begin position="12"/>
        <end position="61"/>
    </location>
</feature>
<dbReference type="AlphaFoldDB" id="A0AAD6BP33"/>
<evidence type="ECO:0000256" key="1">
    <source>
        <dbReference type="SAM" id="MobiDB-lite"/>
    </source>
</evidence>
<gene>
    <name evidence="2" type="ORF">JOQ06_019995</name>
</gene>
<dbReference type="Proteomes" id="UP001219934">
    <property type="component" value="Unassembled WGS sequence"/>
</dbReference>
<accession>A0AAD6BP33</accession>
<name>A0AAD6BP33_9TELE</name>